<feature type="transmembrane region" description="Helical" evidence="8">
    <location>
        <begin position="138"/>
        <end position="161"/>
    </location>
</feature>
<dbReference type="AlphaFoldDB" id="A0A239HRE0"/>
<evidence type="ECO:0000256" key="7">
    <source>
        <dbReference type="ARBA" id="ARBA00023136"/>
    </source>
</evidence>
<comment type="similarity">
    <text evidence="8">Belongs to the binding-protein-dependent transport system permease family.</text>
</comment>
<evidence type="ECO:0000256" key="2">
    <source>
        <dbReference type="ARBA" id="ARBA00022448"/>
    </source>
</evidence>
<sequence length="274" mass="30662">MGEYKMNKRNRTLSGFIMHIMIFLLILPLLVLVVWSFSKSWPWPNIFPQEFGLRGILHVLDPSSRALKSLLLSIRLSLVVTIVTLILSIPAAKTLGVYSFKGKQFIKMLVLAPIIVPPVAVGMGIHLTFIRLGLANRFIGVVLVHLIPCLPYGIRILTDVFEIIGESMEQQARVLGANSIQTFTNITLPLIAPGLISAGSLVFIVSFSQYFLTFLIGGGRIITFPMMMFPYIQSGDRMMASAYSMVFILATLVVLIMMEKAIKSYYSTKNYFYL</sequence>
<feature type="transmembrane region" description="Helical" evidence="8">
    <location>
        <begin position="239"/>
        <end position="258"/>
    </location>
</feature>
<evidence type="ECO:0000256" key="4">
    <source>
        <dbReference type="ARBA" id="ARBA00022519"/>
    </source>
</evidence>
<keyword evidence="2 8" id="KW-0813">Transport</keyword>
<keyword evidence="7 8" id="KW-0472">Membrane</keyword>
<accession>A0A239HRE0</accession>
<feature type="transmembrane region" description="Helical" evidence="8">
    <location>
        <begin position="182"/>
        <end position="204"/>
    </location>
</feature>
<dbReference type="GO" id="GO:0055085">
    <property type="term" value="P:transmembrane transport"/>
    <property type="evidence" value="ECO:0007669"/>
    <property type="project" value="InterPro"/>
</dbReference>
<evidence type="ECO:0000256" key="6">
    <source>
        <dbReference type="ARBA" id="ARBA00022989"/>
    </source>
</evidence>
<dbReference type="GO" id="GO:0005886">
    <property type="term" value="C:plasma membrane"/>
    <property type="evidence" value="ECO:0007669"/>
    <property type="project" value="UniProtKB-SubCell"/>
</dbReference>
<evidence type="ECO:0000259" key="9">
    <source>
        <dbReference type="PROSITE" id="PS50928"/>
    </source>
</evidence>
<protein>
    <submittedName>
        <fullName evidence="10">Putative spermidine/putrescine transport system permease protein</fullName>
    </submittedName>
</protein>
<feature type="domain" description="ABC transmembrane type-1" evidence="9">
    <location>
        <begin position="70"/>
        <end position="258"/>
    </location>
</feature>
<comment type="subcellular location">
    <subcellularLocation>
        <location evidence="1">Cell inner membrane</location>
        <topology evidence="1">Multi-pass membrane protein</topology>
    </subcellularLocation>
    <subcellularLocation>
        <location evidence="8">Cell membrane</location>
        <topology evidence="8">Multi-pass membrane protein</topology>
    </subcellularLocation>
</comment>
<evidence type="ECO:0000256" key="8">
    <source>
        <dbReference type="RuleBase" id="RU363032"/>
    </source>
</evidence>
<feature type="transmembrane region" description="Helical" evidence="8">
    <location>
        <begin position="109"/>
        <end position="132"/>
    </location>
</feature>
<dbReference type="Gene3D" id="1.10.3720.10">
    <property type="entry name" value="MetI-like"/>
    <property type="match status" value="1"/>
</dbReference>
<feature type="transmembrane region" description="Helical" evidence="8">
    <location>
        <begin position="70"/>
        <end position="89"/>
    </location>
</feature>
<dbReference type="InterPro" id="IPR000515">
    <property type="entry name" value="MetI-like"/>
</dbReference>
<dbReference type="PANTHER" id="PTHR43357:SF4">
    <property type="entry name" value="INNER MEMBRANE ABC TRANSPORTER PERMEASE PROTEIN YDCV"/>
    <property type="match status" value="1"/>
</dbReference>
<name>A0A239HRE0_9FIRM</name>
<reference evidence="10 11" key="1">
    <citation type="submission" date="2017-06" db="EMBL/GenBank/DDBJ databases">
        <authorList>
            <person name="Kim H.J."/>
            <person name="Triplett B.A."/>
        </authorList>
    </citation>
    <scope>NUCLEOTIDE SEQUENCE [LARGE SCALE GENOMIC DNA]</scope>
    <source>
        <strain evidence="10 11">SCA</strain>
    </source>
</reference>
<keyword evidence="4" id="KW-0997">Cell inner membrane</keyword>
<evidence type="ECO:0000256" key="5">
    <source>
        <dbReference type="ARBA" id="ARBA00022692"/>
    </source>
</evidence>
<keyword evidence="6 8" id="KW-1133">Transmembrane helix</keyword>
<keyword evidence="3" id="KW-1003">Cell membrane</keyword>
<proteinExistence type="inferred from homology"/>
<gene>
    <name evidence="10" type="ORF">SAMN05446037_102336</name>
</gene>
<keyword evidence="5 8" id="KW-0812">Transmembrane</keyword>
<organism evidence="10 11">
    <name type="scientific">Anaerovirgula multivorans</name>
    <dbReference type="NCBI Taxonomy" id="312168"/>
    <lineage>
        <taxon>Bacteria</taxon>
        <taxon>Bacillati</taxon>
        <taxon>Bacillota</taxon>
        <taxon>Clostridia</taxon>
        <taxon>Peptostreptococcales</taxon>
        <taxon>Natronincolaceae</taxon>
        <taxon>Anaerovirgula</taxon>
    </lineage>
</organism>
<evidence type="ECO:0000256" key="3">
    <source>
        <dbReference type="ARBA" id="ARBA00022475"/>
    </source>
</evidence>
<dbReference type="PROSITE" id="PS50928">
    <property type="entry name" value="ABC_TM1"/>
    <property type="match status" value="1"/>
</dbReference>
<evidence type="ECO:0000313" key="10">
    <source>
        <dbReference type="EMBL" id="SNS83648.1"/>
    </source>
</evidence>
<feature type="transmembrane region" description="Helical" evidence="8">
    <location>
        <begin position="12"/>
        <end position="37"/>
    </location>
</feature>
<dbReference type="InterPro" id="IPR035906">
    <property type="entry name" value="MetI-like_sf"/>
</dbReference>
<dbReference type="CDD" id="cd06261">
    <property type="entry name" value="TM_PBP2"/>
    <property type="match status" value="1"/>
</dbReference>
<dbReference type="PANTHER" id="PTHR43357">
    <property type="entry name" value="INNER MEMBRANE ABC TRANSPORTER PERMEASE PROTEIN YDCV"/>
    <property type="match status" value="1"/>
</dbReference>
<feature type="transmembrane region" description="Helical" evidence="8">
    <location>
        <begin position="210"/>
        <end position="232"/>
    </location>
</feature>
<evidence type="ECO:0000256" key="1">
    <source>
        <dbReference type="ARBA" id="ARBA00004429"/>
    </source>
</evidence>
<evidence type="ECO:0000313" key="11">
    <source>
        <dbReference type="Proteomes" id="UP000198304"/>
    </source>
</evidence>
<dbReference type="Proteomes" id="UP000198304">
    <property type="component" value="Unassembled WGS sequence"/>
</dbReference>
<dbReference type="EMBL" id="FZOJ01000023">
    <property type="protein sequence ID" value="SNS83648.1"/>
    <property type="molecule type" value="Genomic_DNA"/>
</dbReference>
<dbReference type="SUPFAM" id="SSF161098">
    <property type="entry name" value="MetI-like"/>
    <property type="match status" value="1"/>
</dbReference>
<keyword evidence="11" id="KW-1185">Reference proteome</keyword>
<dbReference type="Pfam" id="PF00528">
    <property type="entry name" value="BPD_transp_1"/>
    <property type="match status" value="1"/>
</dbReference>